<evidence type="ECO:0000313" key="2">
    <source>
        <dbReference type="EMBL" id="MCO6047028.1"/>
    </source>
</evidence>
<comment type="caution">
    <text evidence="2">The sequence shown here is derived from an EMBL/GenBank/DDBJ whole genome shotgun (WGS) entry which is preliminary data.</text>
</comment>
<dbReference type="RefSeq" id="WP_252855140.1">
    <property type="nucleotide sequence ID" value="NZ_JAMXLR010000087.1"/>
</dbReference>
<dbReference type="InterPro" id="IPR012902">
    <property type="entry name" value="N_methyl_site"/>
</dbReference>
<dbReference type="EMBL" id="JAMXLR010000087">
    <property type="protein sequence ID" value="MCO6047028.1"/>
    <property type="molecule type" value="Genomic_DNA"/>
</dbReference>
<keyword evidence="1" id="KW-0812">Transmembrane</keyword>
<dbReference type="NCBIfam" id="TIGR02532">
    <property type="entry name" value="IV_pilin_GFxxxE"/>
    <property type="match status" value="1"/>
</dbReference>
<dbReference type="AlphaFoldDB" id="A0A9X2FF15"/>
<dbReference type="PROSITE" id="PS00409">
    <property type="entry name" value="PROKAR_NTER_METHYL"/>
    <property type="match status" value="1"/>
</dbReference>
<organism evidence="2 3">
    <name type="scientific">Aeoliella straminimaris</name>
    <dbReference type="NCBI Taxonomy" id="2954799"/>
    <lineage>
        <taxon>Bacteria</taxon>
        <taxon>Pseudomonadati</taxon>
        <taxon>Planctomycetota</taxon>
        <taxon>Planctomycetia</taxon>
        <taxon>Pirellulales</taxon>
        <taxon>Lacipirellulaceae</taxon>
        <taxon>Aeoliella</taxon>
    </lineage>
</organism>
<accession>A0A9X2FF15</accession>
<reference evidence="2" key="1">
    <citation type="submission" date="2022-06" db="EMBL/GenBank/DDBJ databases">
        <title>Aeoliella straminimaris, a novel planctomycete from sediments.</title>
        <authorList>
            <person name="Vitorino I.R."/>
            <person name="Lage O.M."/>
        </authorList>
    </citation>
    <scope>NUCLEOTIDE SEQUENCE</scope>
    <source>
        <strain evidence="2">ICT_H6.2</strain>
    </source>
</reference>
<evidence type="ECO:0000313" key="3">
    <source>
        <dbReference type="Proteomes" id="UP001155241"/>
    </source>
</evidence>
<proteinExistence type="predicted"/>
<dbReference type="Proteomes" id="UP001155241">
    <property type="component" value="Unassembled WGS sequence"/>
</dbReference>
<keyword evidence="1" id="KW-1133">Transmembrane helix</keyword>
<dbReference type="InterPro" id="IPR045584">
    <property type="entry name" value="Pilin-like"/>
</dbReference>
<keyword evidence="1" id="KW-0472">Membrane</keyword>
<dbReference type="Pfam" id="PF07963">
    <property type="entry name" value="N_methyl"/>
    <property type="match status" value="1"/>
</dbReference>
<feature type="transmembrane region" description="Helical" evidence="1">
    <location>
        <begin position="21"/>
        <end position="43"/>
    </location>
</feature>
<dbReference type="Gene3D" id="3.30.700.10">
    <property type="entry name" value="Glycoprotein, Type 4 Pilin"/>
    <property type="match status" value="1"/>
</dbReference>
<protein>
    <submittedName>
        <fullName evidence="2">Prepilin-type N-terminal cleavage/methylation domain-containing protein</fullName>
    </submittedName>
</protein>
<sequence length="338" mass="36694">MTPRHKSETGKLNSGFTLVELLVVIGIIAALASLLLVAGGAAINAAREAAIKTEATQLSDGFQSYTNDISGGAYPPNFCLPNATPEAKLSLFKRHFNKAFPKQREPDALLAVLATGVSSGNYQMNVDPTYGMSPYESIVFWLGGFSDDSKYPISGPKGPSFVTNSAGTDQTQEDVGARGGFAFDEARLGPRSDDNFFSGRYITYPDPRDANTTRRINLWWYTPNNVTVPYAYFDASTKPKTLIRHDGMGPIVTLKTGSGNNYTLNNLRLANDGKCQILSAGLDDAWGDFANEQLLVDWSLDPTTQFNGLVYPDGPWTGEIADTISNFSTDRTLEDSQP</sequence>
<evidence type="ECO:0000256" key="1">
    <source>
        <dbReference type="SAM" id="Phobius"/>
    </source>
</evidence>
<gene>
    <name evidence="2" type="ORF">NG895_24275</name>
</gene>
<keyword evidence="3" id="KW-1185">Reference proteome</keyword>
<name>A0A9X2FF15_9BACT</name>
<dbReference type="SUPFAM" id="SSF54523">
    <property type="entry name" value="Pili subunits"/>
    <property type="match status" value="1"/>
</dbReference>